<sequence>MQIRRFLIILLISAISCSEWREIKIATVNKHGMFHERIQKALVSALKWVENAVQVQESQAIYPTKYVKKFVKGYDSSDIGTVTIQTPNKVFSVAFDSDDFDKVFKSADVVVFITPLTCKGTPVANGGQVELGKEYAVNIHKLGLLRYCYSEYQPQFNYYDLFRHELLHVLGYGILAKEDLPRRDAEDYQWKYEDGSEELATRSYFQTEDSATDETDYISMNIFSLQWFKVNRTFISPEADSYSFGKGFGCTFLTKSCFEFLEERKGTINERPAPFCPEDSVQKCFQTSDTLISFTCMDSPYTGQTADNGILPSAKNSKYNNRNTRFCPIFTVKTNEID</sequence>
<accession>A0A1I7TDC2</accession>
<reference evidence="3" key="1">
    <citation type="submission" date="2016-11" db="UniProtKB">
        <authorList>
            <consortium name="WormBaseParasite"/>
        </authorList>
    </citation>
    <scope>IDENTIFICATION</scope>
</reference>
<evidence type="ECO:0000313" key="2">
    <source>
        <dbReference type="Proteomes" id="UP000095282"/>
    </source>
</evidence>
<keyword evidence="1" id="KW-0732">Signal</keyword>
<feature type="chain" id="PRO_5009307398" evidence="1">
    <location>
        <begin position="19"/>
        <end position="338"/>
    </location>
</feature>
<name>A0A1I7TDC2_9PELO</name>
<organism evidence="2 3">
    <name type="scientific">Caenorhabditis tropicalis</name>
    <dbReference type="NCBI Taxonomy" id="1561998"/>
    <lineage>
        <taxon>Eukaryota</taxon>
        <taxon>Metazoa</taxon>
        <taxon>Ecdysozoa</taxon>
        <taxon>Nematoda</taxon>
        <taxon>Chromadorea</taxon>
        <taxon>Rhabditida</taxon>
        <taxon>Rhabditina</taxon>
        <taxon>Rhabditomorpha</taxon>
        <taxon>Rhabditoidea</taxon>
        <taxon>Rhabditidae</taxon>
        <taxon>Peloderinae</taxon>
        <taxon>Caenorhabditis</taxon>
    </lineage>
</organism>
<protein>
    <submittedName>
        <fullName evidence="3">Leishmanolysin-like peptidase</fullName>
    </submittedName>
</protein>
<dbReference type="SUPFAM" id="SSF55486">
    <property type="entry name" value="Metalloproteases ('zincins'), catalytic domain"/>
    <property type="match status" value="1"/>
</dbReference>
<dbReference type="AlphaFoldDB" id="A0A1I7TDC2"/>
<evidence type="ECO:0000313" key="3">
    <source>
        <dbReference type="WBParaSite" id="Csp11.Scaffold585.g4807.t2"/>
    </source>
</evidence>
<keyword evidence="2" id="KW-1185">Reference proteome</keyword>
<feature type="signal peptide" evidence="1">
    <location>
        <begin position="1"/>
        <end position="18"/>
    </location>
</feature>
<dbReference type="PROSITE" id="PS51257">
    <property type="entry name" value="PROKAR_LIPOPROTEIN"/>
    <property type="match status" value="1"/>
</dbReference>
<dbReference type="WBParaSite" id="Csp11.Scaffold585.g4807.t2">
    <property type="protein sequence ID" value="Csp11.Scaffold585.g4807.t2"/>
    <property type="gene ID" value="Csp11.Scaffold585.g4807"/>
</dbReference>
<evidence type="ECO:0000256" key="1">
    <source>
        <dbReference type="SAM" id="SignalP"/>
    </source>
</evidence>
<proteinExistence type="predicted"/>
<dbReference type="Proteomes" id="UP000095282">
    <property type="component" value="Unplaced"/>
</dbReference>